<organism evidence="1">
    <name type="scientific">Solanum chilense</name>
    <name type="common">Tomato</name>
    <name type="synonym">Lycopersicon chilense</name>
    <dbReference type="NCBI Taxonomy" id="4083"/>
    <lineage>
        <taxon>Eukaryota</taxon>
        <taxon>Viridiplantae</taxon>
        <taxon>Streptophyta</taxon>
        <taxon>Embryophyta</taxon>
        <taxon>Tracheophyta</taxon>
        <taxon>Spermatophyta</taxon>
        <taxon>Magnoliopsida</taxon>
        <taxon>eudicotyledons</taxon>
        <taxon>Gunneridae</taxon>
        <taxon>Pentapetalae</taxon>
        <taxon>asterids</taxon>
        <taxon>lamiids</taxon>
        <taxon>Solanales</taxon>
        <taxon>Solanaceae</taxon>
        <taxon>Solanoideae</taxon>
        <taxon>Solaneae</taxon>
        <taxon>Solanum</taxon>
        <taxon>Solanum subgen. Lycopersicon</taxon>
    </lineage>
</organism>
<accession>A0A6N2C2G1</accession>
<proteinExistence type="predicted"/>
<evidence type="ECO:0008006" key="2">
    <source>
        <dbReference type="Google" id="ProtNLM"/>
    </source>
</evidence>
<name>A0A6N2C2G1_SOLCI</name>
<gene>
    <name evidence="1" type="ORF">EJD97_023617</name>
</gene>
<evidence type="ECO:0000313" key="1">
    <source>
        <dbReference type="EMBL" id="TMX01787.1"/>
    </source>
</evidence>
<sequence length="228" mass="25162">MRRFTLKLLKTLKVLLKGSMSIVEIRSVIHSLTQVLATQVSIDARVQVNPNANTTISRIRAFIRINSPTFYGSKVEEEPLGFIDEVFKVFDAMGVSSQETAELAANQLKDVAQVWSSMLIPRIDISHSIHAKKFRSKSFSKLSKVSTSKTQEGKGGGSYVEKPLCSKCGKHDGKCLVGKGNCYGYGNSGHMKRYFPMINTQGREYSQAQASDSNLDAPKKNNFCALSS</sequence>
<comment type="caution">
    <text evidence="1">The sequence shown here is derived from an EMBL/GenBank/DDBJ whole genome shotgun (WGS) entry which is preliminary data.</text>
</comment>
<dbReference type="AlphaFoldDB" id="A0A6N2C2G1"/>
<protein>
    <recommendedName>
        <fullName evidence="2">Gag-pol polyprotein</fullName>
    </recommendedName>
</protein>
<dbReference type="EMBL" id="RXGB01000771">
    <property type="protein sequence ID" value="TMX01787.1"/>
    <property type="molecule type" value="Genomic_DNA"/>
</dbReference>
<reference evidence="1" key="1">
    <citation type="submission" date="2019-05" db="EMBL/GenBank/DDBJ databases">
        <title>The de novo reference genome and transcriptome assemblies of the wild tomato species Solanum chilense.</title>
        <authorList>
            <person name="Stam R."/>
            <person name="Nosenko T."/>
            <person name="Hoerger A.C."/>
            <person name="Stephan W."/>
            <person name="Seidel M.A."/>
            <person name="Kuhn J.M.M."/>
            <person name="Haberer G."/>
            <person name="Tellier A."/>
        </authorList>
    </citation>
    <scope>NUCLEOTIDE SEQUENCE</scope>
    <source>
        <tissue evidence="1">Mature leaves</tissue>
    </source>
</reference>